<dbReference type="InterPro" id="IPR017871">
    <property type="entry name" value="ABC_transporter-like_CS"/>
</dbReference>
<dbReference type="InterPro" id="IPR015854">
    <property type="entry name" value="ABC_transpr_LolD-like"/>
</dbReference>
<evidence type="ECO:0000259" key="2">
    <source>
        <dbReference type="PROSITE" id="PS50893"/>
    </source>
</evidence>
<dbReference type="GO" id="GO:0005886">
    <property type="term" value="C:plasma membrane"/>
    <property type="evidence" value="ECO:0007669"/>
    <property type="project" value="TreeGrafter"/>
</dbReference>
<feature type="non-terminal residue" evidence="3">
    <location>
        <position position="1"/>
    </location>
</feature>
<reference evidence="3" key="1">
    <citation type="journal article" date="2014" name="Front. Microbiol.">
        <title>High frequency of phylogenetically diverse reductive dehalogenase-homologous genes in deep subseafloor sedimentary metagenomes.</title>
        <authorList>
            <person name="Kawai M."/>
            <person name="Futagami T."/>
            <person name="Toyoda A."/>
            <person name="Takaki Y."/>
            <person name="Nishi S."/>
            <person name="Hori S."/>
            <person name="Arai W."/>
            <person name="Tsubouchi T."/>
            <person name="Morono Y."/>
            <person name="Uchiyama I."/>
            <person name="Ito T."/>
            <person name="Fujiyama A."/>
            <person name="Inagaki F."/>
            <person name="Takami H."/>
        </authorList>
    </citation>
    <scope>NUCLEOTIDE SEQUENCE</scope>
    <source>
        <strain evidence="3">Expedition CK06-06</strain>
    </source>
</reference>
<proteinExistence type="inferred from homology"/>
<protein>
    <recommendedName>
        <fullName evidence="2">ABC transporter domain-containing protein</fullName>
    </recommendedName>
</protein>
<dbReference type="PROSITE" id="PS00211">
    <property type="entry name" value="ABC_TRANSPORTER_1"/>
    <property type="match status" value="1"/>
</dbReference>
<gene>
    <name evidence="3" type="ORF">S01H1_51387</name>
</gene>
<dbReference type="GO" id="GO:0022857">
    <property type="term" value="F:transmembrane transporter activity"/>
    <property type="evidence" value="ECO:0007669"/>
    <property type="project" value="TreeGrafter"/>
</dbReference>
<feature type="domain" description="ABC transporter" evidence="2">
    <location>
        <begin position="1"/>
        <end position="169"/>
    </location>
</feature>
<dbReference type="Gene3D" id="3.40.50.300">
    <property type="entry name" value="P-loop containing nucleotide triphosphate hydrolases"/>
    <property type="match status" value="1"/>
</dbReference>
<dbReference type="InterPro" id="IPR027417">
    <property type="entry name" value="P-loop_NTPase"/>
</dbReference>
<evidence type="ECO:0000313" key="3">
    <source>
        <dbReference type="EMBL" id="GAG22740.1"/>
    </source>
</evidence>
<dbReference type="GO" id="GO:0016887">
    <property type="term" value="F:ATP hydrolysis activity"/>
    <property type="evidence" value="ECO:0007669"/>
    <property type="project" value="InterPro"/>
</dbReference>
<dbReference type="GO" id="GO:0005524">
    <property type="term" value="F:ATP binding"/>
    <property type="evidence" value="ECO:0007669"/>
    <property type="project" value="InterPro"/>
</dbReference>
<dbReference type="PROSITE" id="PS50893">
    <property type="entry name" value="ABC_TRANSPORTER_2"/>
    <property type="match status" value="1"/>
</dbReference>
<organism evidence="3">
    <name type="scientific">marine sediment metagenome</name>
    <dbReference type="NCBI Taxonomy" id="412755"/>
    <lineage>
        <taxon>unclassified sequences</taxon>
        <taxon>metagenomes</taxon>
        <taxon>ecological metagenomes</taxon>
    </lineage>
</organism>
<evidence type="ECO:0000256" key="1">
    <source>
        <dbReference type="ARBA" id="ARBA00005417"/>
    </source>
</evidence>
<comment type="caution">
    <text evidence="3">The sequence shown here is derived from an EMBL/GenBank/DDBJ whole genome shotgun (WGS) entry which is preliminary data.</text>
</comment>
<dbReference type="AlphaFoldDB" id="X0VWR0"/>
<dbReference type="PANTHER" id="PTHR24220">
    <property type="entry name" value="IMPORT ATP-BINDING PROTEIN"/>
    <property type="match status" value="1"/>
</dbReference>
<dbReference type="InterPro" id="IPR003439">
    <property type="entry name" value="ABC_transporter-like_ATP-bd"/>
</dbReference>
<name>X0VWR0_9ZZZZ</name>
<dbReference type="Pfam" id="PF00005">
    <property type="entry name" value="ABC_tran"/>
    <property type="match status" value="1"/>
</dbReference>
<dbReference type="SUPFAM" id="SSF52540">
    <property type="entry name" value="P-loop containing nucleoside triphosphate hydrolases"/>
    <property type="match status" value="1"/>
</dbReference>
<accession>X0VWR0</accession>
<sequence length="169" mass="18415">DEPTSGSVKVGGIEIVGLSAAALAEYRSRRVGFVFQDHHLLVQLSALENVILPSLAAGGDSGAPDRARELLRRVGLAERMHAPPARLSGGERQRVAIARAMINRPPLLLCDEPTGNLDQDSAHEVARLFVELAREHNVMLVIVTHNLDLARRFDRSLELRHGTLAEIAL</sequence>
<comment type="similarity">
    <text evidence="1">Belongs to the ABC transporter superfamily.</text>
</comment>
<dbReference type="EMBL" id="BARS01033159">
    <property type="protein sequence ID" value="GAG22740.1"/>
    <property type="molecule type" value="Genomic_DNA"/>
</dbReference>
<dbReference type="PANTHER" id="PTHR24220:SF689">
    <property type="entry name" value="LIPOPROTEIN-RELEASING SYSTEM ATP-BINDING PROTEIN LOLD"/>
    <property type="match status" value="1"/>
</dbReference>